<accession>A0AAV9SJB7</accession>
<dbReference type="EMBL" id="JAHHUM010000299">
    <property type="protein sequence ID" value="KAK5621578.1"/>
    <property type="molecule type" value="Genomic_DNA"/>
</dbReference>
<comment type="caution">
    <text evidence="1">The sequence shown here is derived from an EMBL/GenBank/DDBJ whole genome shotgun (WGS) entry which is preliminary data.</text>
</comment>
<dbReference type="AlphaFoldDB" id="A0AAV9SJB7"/>
<sequence>MDAIACADSPHWLSYLLSLQSCSTFPFTDIHSLSITNKPPSPVSQLPVPHLHRQPYRVDDQSGVQSEDFPFNSCRQVWRSSQSELLKTKHGVFYAWLGRYTGSFRSHNGKLSGVECGQDD</sequence>
<keyword evidence="2" id="KW-1185">Reference proteome</keyword>
<gene>
    <name evidence="1" type="ORF">CRENBAI_000317</name>
</gene>
<proteinExistence type="predicted"/>
<organism evidence="1 2">
    <name type="scientific">Crenichthys baileyi</name>
    <name type="common">White River springfish</name>
    <dbReference type="NCBI Taxonomy" id="28760"/>
    <lineage>
        <taxon>Eukaryota</taxon>
        <taxon>Metazoa</taxon>
        <taxon>Chordata</taxon>
        <taxon>Craniata</taxon>
        <taxon>Vertebrata</taxon>
        <taxon>Euteleostomi</taxon>
        <taxon>Actinopterygii</taxon>
        <taxon>Neopterygii</taxon>
        <taxon>Teleostei</taxon>
        <taxon>Neoteleostei</taxon>
        <taxon>Acanthomorphata</taxon>
        <taxon>Ovalentaria</taxon>
        <taxon>Atherinomorphae</taxon>
        <taxon>Cyprinodontiformes</taxon>
        <taxon>Goodeidae</taxon>
        <taxon>Crenichthys</taxon>
    </lineage>
</organism>
<evidence type="ECO:0000313" key="2">
    <source>
        <dbReference type="Proteomes" id="UP001311232"/>
    </source>
</evidence>
<name>A0AAV9SJB7_9TELE</name>
<dbReference type="Proteomes" id="UP001311232">
    <property type="component" value="Unassembled WGS sequence"/>
</dbReference>
<evidence type="ECO:0000313" key="1">
    <source>
        <dbReference type="EMBL" id="KAK5621578.1"/>
    </source>
</evidence>
<reference evidence="1 2" key="1">
    <citation type="submission" date="2021-06" db="EMBL/GenBank/DDBJ databases">
        <authorList>
            <person name="Palmer J.M."/>
        </authorList>
    </citation>
    <scope>NUCLEOTIDE SEQUENCE [LARGE SCALE GENOMIC DNA]</scope>
    <source>
        <strain evidence="1 2">MEX-2019</strain>
        <tissue evidence="1">Muscle</tissue>
    </source>
</reference>
<protein>
    <submittedName>
        <fullName evidence="1">Uncharacterized protein</fullName>
    </submittedName>
</protein>